<feature type="transmembrane region" description="Helical" evidence="2">
    <location>
        <begin position="164"/>
        <end position="181"/>
    </location>
</feature>
<evidence type="ECO:0000313" key="3">
    <source>
        <dbReference type="EMBL" id="QHT30438.1"/>
    </source>
</evidence>
<accession>A0A6C0EN61</accession>
<keyword evidence="2" id="KW-0812">Transmembrane</keyword>
<feature type="compositionally biased region" description="Basic and acidic residues" evidence="1">
    <location>
        <begin position="18"/>
        <end position="29"/>
    </location>
</feature>
<keyword evidence="2" id="KW-1133">Transmembrane helix</keyword>
<dbReference type="AlphaFoldDB" id="A0A6C0EN61"/>
<keyword evidence="2" id="KW-0472">Membrane</keyword>
<feature type="region of interest" description="Disordered" evidence="1">
    <location>
        <begin position="1"/>
        <end position="42"/>
    </location>
</feature>
<sequence>MASDSTSIDDLPGGNTEKQNRVVLEKTEIPSEQPPLSPQELSSDSINKIVMGLQQASSTGMTSLPTSHIPMQTQSHMQDPQIQPNYVPETEKNDYIGQHDTMQSLMQQNKSTKQEQDKLDILYSELQMPVIIMALFFVFQMPFFQKKFLKVFPALFMKDGQHNISGYLVKTLLFGGLFYGINKATHYLSEV</sequence>
<name>A0A6C0EN61_9ZZZZ</name>
<evidence type="ECO:0000256" key="2">
    <source>
        <dbReference type="SAM" id="Phobius"/>
    </source>
</evidence>
<organism evidence="3">
    <name type="scientific">viral metagenome</name>
    <dbReference type="NCBI Taxonomy" id="1070528"/>
    <lineage>
        <taxon>unclassified sequences</taxon>
        <taxon>metagenomes</taxon>
        <taxon>organismal metagenomes</taxon>
    </lineage>
</organism>
<proteinExistence type="predicted"/>
<protein>
    <submittedName>
        <fullName evidence="3">Uncharacterized protein</fullName>
    </submittedName>
</protein>
<feature type="transmembrane region" description="Helical" evidence="2">
    <location>
        <begin position="126"/>
        <end position="144"/>
    </location>
</feature>
<dbReference type="EMBL" id="MN738900">
    <property type="protein sequence ID" value="QHT30438.1"/>
    <property type="molecule type" value="Genomic_DNA"/>
</dbReference>
<reference evidence="3" key="1">
    <citation type="journal article" date="2020" name="Nature">
        <title>Giant virus diversity and host interactions through global metagenomics.</title>
        <authorList>
            <person name="Schulz F."/>
            <person name="Roux S."/>
            <person name="Paez-Espino D."/>
            <person name="Jungbluth S."/>
            <person name="Walsh D.A."/>
            <person name="Denef V.J."/>
            <person name="McMahon K.D."/>
            <person name="Konstantinidis K.T."/>
            <person name="Eloe-Fadrosh E.A."/>
            <person name="Kyrpides N.C."/>
            <person name="Woyke T."/>
        </authorList>
    </citation>
    <scope>NUCLEOTIDE SEQUENCE</scope>
    <source>
        <strain evidence="3">GVMAG-M-3300009149-34</strain>
    </source>
</reference>
<evidence type="ECO:0000256" key="1">
    <source>
        <dbReference type="SAM" id="MobiDB-lite"/>
    </source>
</evidence>